<dbReference type="Gene3D" id="2.40.10.10">
    <property type="entry name" value="Trypsin-like serine proteases"/>
    <property type="match status" value="2"/>
</dbReference>
<feature type="domain" description="PDZ" evidence="6">
    <location>
        <begin position="332"/>
        <end position="412"/>
    </location>
</feature>
<gene>
    <name evidence="7" type="ORF">KTH90_00050</name>
</gene>
<evidence type="ECO:0000259" key="6">
    <source>
        <dbReference type="SMART" id="SM00228"/>
    </source>
</evidence>
<dbReference type="InterPro" id="IPR036034">
    <property type="entry name" value="PDZ_sf"/>
</dbReference>
<evidence type="ECO:0000256" key="1">
    <source>
        <dbReference type="ARBA" id="ARBA00010541"/>
    </source>
</evidence>
<comment type="similarity">
    <text evidence="1">Belongs to the peptidase S1C family.</text>
</comment>
<dbReference type="PANTHER" id="PTHR22939">
    <property type="entry name" value="SERINE PROTEASE FAMILY S1C HTRA-RELATED"/>
    <property type="match status" value="1"/>
</dbReference>
<reference evidence="7 8" key="1">
    <citation type="submission" date="2021-06" db="EMBL/GenBank/DDBJ databases">
        <title>Description of novel taxa of the family Lachnospiraceae.</title>
        <authorList>
            <person name="Chaplin A.V."/>
            <person name="Sokolova S.R."/>
            <person name="Pikina A.P."/>
            <person name="Korzhanova M."/>
            <person name="Belova V."/>
            <person name="Korostin D."/>
            <person name="Efimov B.A."/>
        </authorList>
    </citation>
    <scope>NUCLEOTIDE SEQUENCE [LARGE SCALE GENOMIC DNA]</scope>
    <source>
        <strain evidence="7 8">ASD4241</strain>
    </source>
</reference>
<evidence type="ECO:0000256" key="5">
    <source>
        <dbReference type="SAM" id="Phobius"/>
    </source>
</evidence>
<dbReference type="InterPro" id="IPR001478">
    <property type="entry name" value="PDZ"/>
</dbReference>
<comment type="caution">
    <text evidence="7">The sequence shown here is derived from an EMBL/GenBank/DDBJ whole genome shotgun (WGS) entry which is preliminary data.</text>
</comment>
<dbReference type="InterPro" id="IPR009003">
    <property type="entry name" value="Peptidase_S1_PA"/>
</dbReference>
<dbReference type="SUPFAM" id="SSF50494">
    <property type="entry name" value="Trypsin-like serine proteases"/>
    <property type="match status" value="1"/>
</dbReference>
<evidence type="ECO:0000256" key="3">
    <source>
        <dbReference type="ARBA" id="ARBA00022801"/>
    </source>
</evidence>
<keyword evidence="5" id="KW-1133">Transmembrane helix</keyword>
<name>A0ABS6K2B9_9FIRM</name>
<evidence type="ECO:0000313" key="7">
    <source>
        <dbReference type="EMBL" id="MBU9724394.1"/>
    </source>
</evidence>
<dbReference type="SMART" id="SM00228">
    <property type="entry name" value="PDZ"/>
    <property type="match status" value="1"/>
</dbReference>
<dbReference type="InterPro" id="IPR043504">
    <property type="entry name" value="Peptidase_S1_PA_chymotrypsin"/>
</dbReference>
<dbReference type="GO" id="GO:0008233">
    <property type="term" value="F:peptidase activity"/>
    <property type="evidence" value="ECO:0007669"/>
    <property type="project" value="UniProtKB-KW"/>
</dbReference>
<protein>
    <submittedName>
        <fullName evidence="7">S1C family serine protease</fullName>
    </submittedName>
</protein>
<keyword evidence="5" id="KW-0472">Membrane</keyword>
<keyword evidence="8" id="KW-1185">Reference proteome</keyword>
<organism evidence="7 8">
    <name type="scientific">Diplocloster modestus</name>
    <dbReference type="NCBI Taxonomy" id="2850322"/>
    <lineage>
        <taxon>Bacteria</taxon>
        <taxon>Bacillati</taxon>
        <taxon>Bacillota</taxon>
        <taxon>Clostridia</taxon>
        <taxon>Lachnospirales</taxon>
        <taxon>Lachnospiraceae</taxon>
        <taxon>Diplocloster</taxon>
    </lineage>
</organism>
<dbReference type="EMBL" id="JAHQCX010000001">
    <property type="protein sequence ID" value="MBU9724394.1"/>
    <property type="molecule type" value="Genomic_DNA"/>
</dbReference>
<keyword evidence="2 7" id="KW-0645">Protease</keyword>
<dbReference type="PANTHER" id="PTHR22939:SF129">
    <property type="entry name" value="SERINE PROTEASE HTRA2, MITOCHONDRIAL"/>
    <property type="match status" value="1"/>
</dbReference>
<dbReference type="Proteomes" id="UP001314681">
    <property type="component" value="Unassembled WGS sequence"/>
</dbReference>
<dbReference type="Pfam" id="PF13180">
    <property type="entry name" value="PDZ_2"/>
    <property type="match status" value="1"/>
</dbReference>
<feature type="transmembrane region" description="Helical" evidence="5">
    <location>
        <begin position="27"/>
        <end position="51"/>
    </location>
</feature>
<dbReference type="Pfam" id="PF13365">
    <property type="entry name" value="Trypsin_2"/>
    <property type="match status" value="1"/>
</dbReference>
<dbReference type="RefSeq" id="WP_238725984.1">
    <property type="nucleotide sequence ID" value="NZ_JAHQCX010000001.1"/>
</dbReference>
<feature type="region of interest" description="Disordered" evidence="4">
    <location>
        <begin position="65"/>
        <end position="97"/>
    </location>
</feature>
<evidence type="ECO:0000256" key="4">
    <source>
        <dbReference type="SAM" id="MobiDB-lite"/>
    </source>
</evidence>
<keyword evidence="5" id="KW-0812">Transmembrane</keyword>
<accession>A0ABS6K2B9</accession>
<evidence type="ECO:0000313" key="8">
    <source>
        <dbReference type="Proteomes" id="UP001314681"/>
    </source>
</evidence>
<sequence>MSEEKDKEEFSFMKEKIKAKPINKKKLLLKVAGTMVLAVLFGVVASFTFVITSPIAEKKCGEKEEIPSVTIPRDDEAEQNPETEATPAPTPVPSNPPAVIQQTVGIEVDDYRKLYNKLYAVAVGLDKSLVTVTAVSSNVDWFNVPYTNQGKGSGIIVAENGIEYMILTDERVLEGAEQIMVTFENDTQVEATVKKIDHNTEMAILSVRMDTLEEDTRNAVEVAVLGNSFQVRKGTPVIAVGSPLGYPDSMSIGMVTSAGNQIATWDANYTLFTTDILGNTEGSGVLINLDGDVIGVITQESNDNSSENVVTAYSVSELKSVIEHLSNGLDLAYMGIKGTPVTDEKAEENGMPQGIYIVETALDSPAMNIGIQNGDILVKLGTEEVKNMKDVQNVLLNLSPNQLVTAVVMRPGKDGYKELTYQVTLGVRE</sequence>
<dbReference type="InterPro" id="IPR001940">
    <property type="entry name" value="Peptidase_S1C"/>
</dbReference>
<evidence type="ECO:0000256" key="2">
    <source>
        <dbReference type="ARBA" id="ARBA00022670"/>
    </source>
</evidence>
<dbReference type="SUPFAM" id="SSF50156">
    <property type="entry name" value="PDZ domain-like"/>
    <property type="match status" value="1"/>
</dbReference>
<proteinExistence type="inferred from homology"/>
<keyword evidence="3" id="KW-0378">Hydrolase</keyword>
<dbReference type="PRINTS" id="PR00834">
    <property type="entry name" value="PROTEASES2C"/>
</dbReference>
<dbReference type="GO" id="GO:0006508">
    <property type="term" value="P:proteolysis"/>
    <property type="evidence" value="ECO:0007669"/>
    <property type="project" value="UniProtKB-KW"/>
</dbReference>
<dbReference type="Gene3D" id="2.30.42.10">
    <property type="match status" value="1"/>
</dbReference>